<accession>A0A4Y9F3L3</accession>
<evidence type="ECO:0000256" key="1">
    <source>
        <dbReference type="SAM" id="Phobius"/>
    </source>
</evidence>
<sequence>MSTRTVGPVTVGSATGVAAGTYAAILLVQFFALTRWLDETGVQALSGLLGIAGGILGGYLAPGHGNFPTIPLSPVGGEANGN</sequence>
<feature type="transmembrane region" description="Helical" evidence="1">
    <location>
        <begin position="12"/>
        <end position="32"/>
    </location>
</feature>
<feature type="transmembrane region" description="Helical" evidence="1">
    <location>
        <begin position="44"/>
        <end position="61"/>
    </location>
</feature>
<comment type="caution">
    <text evidence="2">The sequence shown here is derived from an EMBL/GenBank/DDBJ whole genome shotgun (WGS) entry which is preliminary data.</text>
</comment>
<dbReference type="RefSeq" id="WP_135012987.1">
    <property type="nucleotide sequence ID" value="NZ_JADGLK010000025.1"/>
</dbReference>
<name>A0A4Y9F3L3_9MICC</name>
<dbReference type="AlphaFoldDB" id="A0A4Y9F3L3"/>
<gene>
    <name evidence="2" type="ORF">E4U03_07770</name>
</gene>
<evidence type="ECO:0000313" key="2">
    <source>
        <dbReference type="EMBL" id="TFU21899.1"/>
    </source>
</evidence>
<dbReference type="EMBL" id="SPQC01000025">
    <property type="protein sequence ID" value="TFU21899.1"/>
    <property type="molecule type" value="Genomic_DNA"/>
</dbReference>
<dbReference type="Proteomes" id="UP000297951">
    <property type="component" value="Unassembled WGS sequence"/>
</dbReference>
<protein>
    <submittedName>
        <fullName evidence="2">Uncharacterized protein</fullName>
    </submittedName>
</protein>
<organism evidence="2 3">
    <name type="scientific">Rothia nasimurium</name>
    <dbReference type="NCBI Taxonomy" id="85336"/>
    <lineage>
        <taxon>Bacteria</taxon>
        <taxon>Bacillati</taxon>
        <taxon>Actinomycetota</taxon>
        <taxon>Actinomycetes</taxon>
        <taxon>Micrococcales</taxon>
        <taxon>Micrococcaceae</taxon>
        <taxon>Rothia</taxon>
    </lineage>
</organism>
<keyword evidence="1" id="KW-0472">Membrane</keyword>
<evidence type="ECO:0000313" key="3">
    <source>
        <dbReference type="Proteomes" id="UP000297951"/>
    </source>
</evidence>
<keyword evidence="1" id="KW-0812">Transmembrane</keyword>
<keyword evidence="1" id="KW-1133">Transmembrane helix</keyword>
<proteinExistence type="predicted"/>
<reference evidence="2 3" key="1">
    <citation type="submission" date="2019-03" db="EMBL/GenBank/DDBJ databases">
        <title>Diversity of the mouse oral microbiome.</title>
        <authorList>
            <person name="Joseph S."/>
            <person name="Aduse-Opoku J."/>
            <person name="Curtis M."/>
            <person name="Wade W."/>
            <person name="Hashim A."/>
        </authorList>
    </citation>
    <scope>NUCLEOTIDE SEQUENCE [LARGE SCALE GENOMIC DNA]</scope>
    <source>
        <strain evidence="3">irhom_31</strain>
    </source>
</reference>